<gene>
    <name evidence="4" type="ORF">ISALK_13955</name>
</gene>
<feature type="domain" description="DZANK-type" evidence="3">
    <location>
        <begin position="4"/>
        <end position="55"/>
    </location>
</feature>
<feature type="transmembrane region" description="Helical" evidence="2">
    <location>
        <begin position="144"/>
        <end position="161"/>
    </location>
</feature>
<keyword evidence="2" id="KW-0812">Transmembrane</keyword>
<comment type="caution">
    <text evidence="4">The sequence shown here is derived from an EMBL/GenBank/DDBJ whole genome shotgun (WGS) entry which is preliminary data.</text>
</comment>
<evidence type="ECO:0000256" key="2">
    <source>
        <dbReference type="SAM" id="Phobius"/>
    </source>
</evidence>
<evidence type="ECO:0000313" key="5">
    <source>
        <dbReference type="Proteomes" id="UP000449710"/>
    </source>
</evidence>
<feature type="transmembrane region" description="Helical" evidence="2">
    <location>
        <begin position="91"/>
        <end position="108"/>
    </location>
</feature>
<keyword evidence="2" id="KW-0472">Membrane</keyword>
<keyword evidence="5" id="KW-1185">Reference proteome</keyword>
<keyword evidence="2" id="KW-1133">Transmembrane helix</keyword>
<dbReference type="EMBL" id="SUMG01000032">
    <property type="protein sequence ID" value="NBG89587.1"/>
    <property type="molecule type" value="Genomic_DNA"/>
</dbReference>
<evidence type="ECO:0000313" key="4">
    <source>
        <dbReference type="EMBL" id="NBG89587.1"/>
    </source>
</evidence>
<feature type="compositionally biased region" description="Basic and acidic residues" evidence="1">
    <location>
        <begin position="74"/>
        <end position="84"/>
    </location>
</feature>
<dbReference type="AlphaFoldDB" id="A0AA43XN30"/>
<dbReference type="Pfam" id="PF12773">
    <property type="entry name" value="DZR"/>
    <property type="match status" value="1"/>
</dbReference>
<dbReference type="Proteomes" id="UP000449710">
    <property type="component" value="Unassembled WGS sequence"/>
</dbReference>
<name>A0AA43XN30_9CLOT</name>
<proteinExistence type="predicted"/>
<organism evidence="4 5">
    <name type="scientific">Isachenkonia alkalipeptolytica</name>
    <dbReference type="NCBI Taxonomy" id="2565777"/>
    <lineage>
        <taxon>Bacteria</taxon>
        <taxon>Bacillati</taxon>
        <taxon>Bacillota</taxon>
        <taxon>Clostridia</taxon>
        <taxon>Eubacteriales</taxon>
        <taxon>Clostridiaceae</taxon>
        <taxon>Isachenkonia</taxon>
    </lineage>
</organism>
<evidence type="ECO:0000256" key="1">
    <source>
        <dbReference type="SAM" id="MobiDB-lite"/>
    </source>
</evidence>
<evidence type="ECO:0000259" key="3">
    <source>
        <dbReference type="Pfam" id="PF12773"/>
    </source>
</evidence>
<reference evidence="4 5" key="1">
    <citation type="submission" date="2019-04" db="EMBL/GenBank/DDBJ databases">
        <title>Isachenkonia alkalipeptolytica gen. nov. sp. nov. a new anaerobic, alkiliphilic organothrophic bacterium capable to reduce synthesized ferrihydrite isolated from a soda lake.</title>
        <authorList>
            <person name="Toshchakov S.V."/>
            <person name="Zavarzina D.G."/>
            <person name="Zhilina T.N."/>
            <person name="Kostrikina N.A."/>
            <person name="Kublanov I.V."/>
        </authorList>
    </citation>
    <scope>NUCLEOTIDE SEQUENCE [LARGE SCALE GENOMIC DNA]</scope>
    <source>
        <strain evidence="4 5">Z-1701</strain>
    </source>
</reference>
<accession>A0AA43XN30</accession>
<feature type="transmembrane region" description="Helical" evidence="2">
    <location>
        <begin position="114"/>
        <end position="132"/>
    </location>
</feature>
<protein>
    <submittedName>
        <fullName evidence="4">Zinc ribbon domain-containing protein</fullName>
    </submittedName>
</protein>
<sequence length="290" mass="32387">MMFCTNCNNKVSVDDKFCNNCGSKLIEADENGSSEICPSCRTPNPKGSRYCVNCEDRISDTPATPKSGKGNEIGPDKEETHKTNSVRERKNYKVIIFWSLVALFIIGAPIDVKILISFLVCIIGGISILKPMRFIGINTRGKGVIIAGIGVVVLFVSAAQLPPDLATTHDMEISIADYKAQSNTIPYEDLIRETDKYVGEIVHYTGEVVEVQELRNNVYLRVNVTKGDFGFYTDTIWVNYIFEEGEKRIIEDDMVNLWGEIKGRKTYTAVLGNRITIPEINARKVELTSD</sequence>
<dbReference type="InterPro" id="IPR025874">
    <property type="entry name" value="DZR"/>
</dbReference>
<feature type="region of interest" description="Disordered" evidence="1">
    <location>
        <begin position="62"/>
        <end position="84"/>
    </location>
</feature>